<keyword evidence="7" id="KW-1133">Transmembrane helix</keyword>
<dbReference type="SMART" id="SM00283">
    <property type="entry name" value="MA"/>
    <property type="match status" value="1"/>
</dbReference>
<dbReference type="Gene3D" id="1.10.287.950">
    <property type="entry name" value="Methyl-accepting chemotaxis protein"/>
    <property type="match status" value="1"/>
</dbReference>
<dbReference type="PANTHER" id="PTHR32089:SF112">
    <property type="entry name" value="LYSOZYME-LIKE PROTEIN-RELATED"/>
    <property type="match status" value="1"/>
</dbReference>
<keyword evidence="7" id="KW-0812">Transmembrane</keyword>
<comment type="similarity">
    <text evidence="5">Belongs to the methyl-accepting chemotaxis (MCP) protein family.</text>
</comment>
<comment type="subcellular location">
    <subcellularLocation>
        <location evidence="1">Cell membrane</location>
    </subcellularLocation>
</comment>
<organism evidence="10 11">
    <name type="scientific">Paenibacillus lemnae</name>
    <dbReference type="NCBI Taxonomy" id="1330551"/>
    <lineage>
        <taxon>Bacteria</taxon>
        <taxon>Bacillati</taxon>
        <taxon>Bacillota</taxon>
        <taxon>Bacilli</taxon>
        <taxon>Bacillales</taxon>
        <taxon>Paenibacillaceae</taxon>
        <taxon>Paenibacillus</taxon>
    </lineage>
</organism>
<evidence type="ECO:0000256" key="1">
    <source>
        <dbReference type="ARBA" id="ARBA00004236"/>
    </source>
</evidence>
<dbReference type="InterPro" id="IPR003660">
    <property type="entry name" value="HAMP_dom"/>
</dbReference>
<protein>
    <submittedName>
        <fullName evidence="10">Methyl-accepting chemotaxis protein</fullName>
    </submittedName>
</protein>
<feature type="domain" description="Methyl-accepting transducer" evidence="8">
    <location>
        <begin position="459"/>
        <end position="692"/>
    </location>
</feature>
<dbReference type="SUPFAM" id="SSF58104">
    <property type="entry name" value="Methyl-accepting chemotaxis protein (MCP) signaling domain"/>
    <property type="match status" value="1"/>
</dbReference>
<evidence type="ECO:0000256" key="7">
    <source>
        <dbReference type="SAM" id="Phobius"/>
    </source>
</evidence>
<evidence type="ECO:0000313" key="11">
    <source>
        <dbReference type="Proteomes" id="UP000565468"/>
    </source>
</evidence>
<keyword evidence="2" id="KW-1003">Cell membrane</keyword>
<evidence type="ECO:0000256" key="6">
    <source>
        <dbReference type="PROSITE-ProRule" id="PRU00284"/>
    </source>
</evidence>
<keyword evidence="3 7" id="KW-0472">Membrane</keyword>
<dbReference type="PROSITE" id="PS50111">
    <property type="entry name" value="CHEMOTAXIS_TRANSDUC_2"/>
    <property type="match status" value="1"/>
</dbReference>
<evidence type="ECO:0000256" key="4">
    <source>
        <dbReference type="ARBA" id="ARBA00023224"/>
    </source>
</evidence>
<keyword evidence="4 6" id="KW-0807">Transducer</keyword>
<evidence type="ECO:0000313" key="10">
    <source>
        <dbReference type="EMBL" id="NMO95344.1"/>
    </source>
</evidence>
<feature type="transmembrane region" description="Helical" evidence="7">
    <location>
        <begin position="329"/>
        <end position="351"/>
    </location>
</feature>
<proteinExistence type="inferred from homology"/>
<dbReference type="Pfam" id="PF00015">
    <property type="entry name" value="MCPsignal"/>
    <property type="match status" value="1"/>
</dbReference>
<evidence type="ECO:0000256" key="3">
    <source>
        <dbReference type="ARBA" id="ARBA00023136"/>
    </source>
</evidence>
<evidence type="ECO:0000259" key="9">
    <source>
        <dbReference type="PROSITE" id="PS50885"/>
    </source>
</evidence>
<feature type="domain" description="HAMP" evidence="9">
    <location>
        <begin position="384"/>
        <end position="440"/>
    </location>
</feature>
<dbReference type="GO" id="GO:0007165">
    <property type="term" value="P:signal transduction"/>
    <property type="evidence" value="ECO:0007669"/>
    <property type="project" value="UniProtKB-KW"/>
</dbReference>
<dbReference type="CDD" id="cd06225">
    <property type="entry name" value="HAMP"/>
    <property type="match status" value="1"/>
</dbReference>
<accession>A0A848M6Y3</accession>
<reference evidence="10 11" key="1">
    <citation type="submission" date="2020-04" db="EMBL/GenBank/DDBJ databases">
        <title>Paenibacillus algicola sp. nov., a novel marine bacterium producing alginate lyase.</title>
        <authorList>
            <person name="Huang H."/>
        </authorList>
    </citation>
    <scope>NUCLEOTIDE SEQUENCE [LARGE SCALE GENOMIC DNA]</scope>
    <source>
        <strain evidence="10 11">L7-75</strain>
    </source>
</reference>
<dbReference type="GO" id="GO:0005886">
    <property type="term" value="C:plasma membrane"/>
    <property type="evidence" value="ECO:0007669"/>
    <property type="project" value="UniProtKB-SubCell"/>
</dbReference>
<name>A0A848M6Y3_PAELE</name>
<dbReference type="PANTHER" id="PTHR32089">
    <property type="entry name" value="METHYL-ACCEPTING CHEMOTAXIS PROTEIN MCPB"/>
    <property type="match status" value="1"/>
</dbReference>
<feature type="transmembrane region" description="Helical" evidence="7">
    <location>
        <begin position="357"/>
        <end position="378"/>
    </location>
</feature>
<dbReference type="PROSITE" id="PS50885">
    <property type="entry name" value="HAMP"/>
    <property type="match status" value="1"/>
</dbReference>
<dbReference type="EMBL" id="JABBPN010000004">
    <property type="protein sequence ID" value="NMO95344.1"/>
    <property type="molecule type" value="Genomic_DNA"/>
</dbReference>
<evidence type="ECO:0000259" key="8">
    <source>
        <dbReference type="PROSITE" id="PS50111"/>
    </source>
</evidence>
<evidence type="ECO:0000256" key="5">
    <source>
        <dbReference type="ARBA" id="ARBA00029447"/>
    </source>
</evidence>
<dbReference type="InterPro" id="IPR004089">
    <property type="entry name" value="MCPsignal_dom"/>
</dbReference>
<dbReference type="Proteomes" id="UP000565468">
    <property type="component" value="Unassembled WGS sequence"/>
</dbReference>
<keyword evidence="11" id="KW-1185">Reference proteome</keyword>
<sequence>MFQGLGFKEGLPLWKSWRLNHQMQSDVGEIFEGIAETRKDLLLSWTAEYWRHLDSLTERIAEGSGQKDELFTAVYERASDFTEIFMLDDAFQVMQSTYDKHIGTMYDRGSLLGDAAEYTMHSPQGKCLYGPFADPVTSEIGPRSSSFHDKMTLLFMSTVMVNGRCEGILCGRVPNDVIGDLIQRESGHIYPDSGDNYIFMAKPVLNGHILPGTALSRSRFEDRTFTHGENLKDGVHTDYGVVTVKDHTELELMFTDPATGHLHPGVSQTIQNGSNLFVAYPGYPDYRHIPVIGKGVTFQLPHCPDVWGMMCEGDFEEVYRIRNMGWRLFKIHAIAAILLSVLTAGLVYASAVFMTAGMAAITSGVCCLLASLITYYTVRSREITPLTGQMSHLSRFIRMNAEGRGDLTQRLDLKVFGQDETRELAKWINNMIDSLEGIMMQIKWTASDVSVSQQTMMNMTAVTVTSAERVSGNVHEMIRSMRLQLQDIDTVKENTEKMRETLLELELQGNRQIHVARSEVHGIGEKMSHISSRVEESNRTIRAFVETVQEIRTVLHAIENISSQTQLLALNASIEAARVGEHGQGFAVVASEIRKLAELTTKSTDEVNQIIRHIYQDAEQAFQSMEDGTRVVQEGTLLVAAASELLSSAAEEDQRKHQAVDEVVGLMEKIALISKENRRISKDVEHKIQTLTSDIHSVRHTSGSVEAIASSMQQLVSQFKLTESRIR</sequence>
<comment type="caution">
    <text evidence="10">The sequence shown here is derived from an EMBL/GenBank/DDBJ whole genome shotgun (WGS) entry which is preliminary data.</text>
</comment>
<evidence type="ECO:0000256" key="2">
    <source>
        <dbReference type="ARBA" id="ARBA00022475"/>
    </source>
</evidence>
<dbReference type="AlphaFoldDB" id="A0A848M6Y3"/>
<dbReference type="RefSeq" id="WP_169504135.1">
    <property type="nucleotide sequence ID" value="NZ_JABBPN010000004.1"/>
</dbReference>
<gene>
    <name evidence="10" type="ORF">HII30_06025</name>
</gene>